<keyword evidence="8" id="KW-0779">Telomere</keyword>
<feature type="compositionally biased region" description="Acidic residues" evidence="13">
    <location>
        <begin position="204"/>
        <end position="216"/>
    </location>
</feature>
<dbReference type="SUPFAM" id="SSF53300">
    <property type="entry name" value="vWA-like"/>
    <property type="match status" value="1"/>
</dbReference>
<feature type="region of interest" description="Disordered" evidence="13">
    <location>
        <begin position="659"/>
        <end position="687"/>
    </location>
</feature>
<dbReference type="Pfam" id="PF03731">
    <property type="entry name" value="Ku_N"/>
    <property type="match status" value="1"/>
</dbReference>
<keyword evidence="11" id="KW-0234">DNA repair</keyword>
<dbReference type="Proteomes" id="UP000267251">
    <property type="component" value="Unassembled WGS sequence"/>
</dbReference>
<dbReference type="GO" id="GO:0043564">
    <property type="term" value="C:Ku70:Ku80 complex"/>
    <property type="evidence" value="ECO:0007669"/>
    <property type="project" value="TreeGrafter"/>
</dbReference>
<dbReference type="GO" id="GO:0005524">
    <property type="term" value="F:ATP binding"/>
    <property type="evidence" value="ECO:0007669"/>
    <property type="project" value="UniProtKB-KW"/>
</dbReference>
<dbReference type="Gene3D" id="4.10.970.10">
    <property type="entry name" value="Ku70, bridge and pillars"/>
    <property type="match status" value="1"/>
</dbReference>
<reference evidence="17" key="1">
    <citation type="journal article" date="2018" name="Nat. Microbiol.">
        <title>Leveraging single-cell genomics to expand the fungal tree of life.</title>
        <authorList>
            <person name="Ahrendt S.R."/>
            <person name="Quandt C.A."/>
            <person name="Ciobanu D."/>
            <person name="Clum A."/>
            <person name="Salamov A."/>
            <person name="Andreopoulos B."/>
            <person name="Cheng J.F."/>
            <person name="Woyke T."/>
            <person name="Pelin A."/>
            <person name="Henrissat B."/>
            <person name="Reynolds N.K."/>
            <person name="Benny G.L."/>
            <person name="Smith M.E."/>
            <person name="James T.Y."/>
            <person name="Grigoriev I.V."/>
        </authorList>
    </citation>
    <scope>NUCLEOTIDE SEQUENCE [LARGE SCALE GENOMIC DNA]</scope>
</reference>
<keyword evidence="5" id="KW-0378">Hydrolase</keyword>
<gene>
    <name evidence="16" type="ORF">BJ684DRAFT_14805</name>
</gene>
<evidence type="ECO:0000256" key="1">
    <source>
        <dbReference type="ARBA" id="ARBA00004123"/>
    </source>
</evidence>
<dbReference type="GO" id="GO:0003690">
    <property type="term" value="F:double-stranded DNA binding"/>
    <property type="evidence" value="ECO:0007669"/>
    <property type="project" value="TreeGrafter"/>
</dbReference>
<evidence type="ECO:0000256" key="7">
    <source>
        <dbReference type="ARBA" id="ARBA00022840"/>
    </source>
</evidence>
<keyword evidence="10" id="KW-0233">DNA recombination</keyword>
<keyword evidence="3" id="KW-0547">Nucleotide-binding</keyword>
<organism evidence="16 17">
    <name type="scientific">Piptocephalis cylindrospora</name>
    <dbReference type="NCBI Taxonomy" id="1907219"/>
    <lineage>
        <taxon>Eukaryota</taxon>
        <taxon>Fungi</taxon>
        <taxon>Fungi incertae sedis</taxon>
        <taxon>Zoopagomycota</taxon>
        <taxon>Zoopagomycotina</taxon>
        <taxon>Zoopagomycetes</taxon>
        <taxon>Zoopagales</taxon>
        <taxon>Piptocephalidaceae</taxon>
        <taxon>Piptocephalis</taxon>
    </lineage>
</organism>
<dbReference type="GO" id="GO:0004386">
    <property type="term" value="F:helicase activity"/>
    <property type="evidence" value="ECO:0007669"/>
    <property type="project" value="UniProtKB-KW"/>
</dbReference>
<feature type="compositionally biased region" description="Polar residues" evidence="13">
    <location>
        <begin position="483"/>
        <end position="498"/>
    </location>
</feature>
<evidence type="ECO:0000256" key="9">
    <source>
        <dbReference type="ARBA" id="ARBA00023125"/>
    </source>
</evidence>
<dbReference type="GO" id="GO:0000723">
    <property type="term" value="P:telomere maintenance"/>
    <property type="evidence" value="ECO:0007669"/>
    <property type="project" value="TreeGrafter"/>
</dbReference>
<dbReference type="PANTHER" id="PTHR12604:SF2">
    <property type="entry name" value="X-RAY REPAIR CROSS-COMPLEMENTING PROTEIN 6"/>
    <property type="match status" value="1"/>
</dbReference>
<dbReference type="InterPro" id="IPR016194">
    <property type="entry name" value="SPOC-like_C_dom_sf"/>
</dbReference>
<evidence type="ECO:0000259" key="15">
    <source>
        <dbReference type="Pfam" id="PF03731"/>
    </source>
</evidence>
<dbReference type="PANTHER" id="PTHR12604">
    <property type="entry name" value="KU AUTOANTIGEN DNA HELICASE"/>
    <property type="match status" value="1"/>
</dbReference>
<keyword evidence="9" id="KW-0238">DNA-binding</keyword>
<dbReference type="OrthoDB" id="3249161at2759"/>
<evidence type="ECO:0000256" key="8">
    <source>
        <dbReference type="ARBA" id="ARBA00022895"/>
    </source>
</evidence>
<evidence type="ECO:0000256" key="11">
    <source>
        <dbReference type="ARBA" id="ARBA00023204"/>
    </source>
</evidence>
<accession>A0A4P9Y705</accession>
<dbReference type="InterPro" id="IPR036465">
    <property type="entry name" value="vWFA_dom_sf"/>
</dbReference>
<evidence type="ECO:0000313" key="16">
    <source>
        <dbReference type="EMBL" id="RKP14896.1"/>
    </source>
</evidence>
<keyword evidence="7" id="KW-0067">ATP-binding</keyword>
<dbReference type="Gene3D" id="3.40.50.410">
    <property type="entry name" value="von Willebrand factor, type A domain"/>
    <property type="match status" value="1"/>
</dbReference>
<dbReference type="InterPro" id="IPR005161">
    <property type="entry name" value="Ku_N"/>
</dbReference>
<evidence type="ECO:0000256" key="10">
    <source>
        <dbReference type="ARBA" id="ARBA00023172"/>
    </source>
</evidence>
<feature type="region of interest" description="Disordered" evidence="13">
    <location>
        <begin position="197"/>
        <end position="217"/>
    </location>
</feature>
<dbReference type="Gene3D" id="2.40.290.10">
    <property type="match status" value="1"/>
</dbReference>
<evidence type="ECO:0000256" key="3">
    <source>
        <dbReference type="ARBA" id="ARBA00022741"/>
    </source>
</evidence>
<evidence type="ECO:0000256" key="12">
    <source>
        <dbReference type="ARBA" id="ARBA00023242"/>
    </source>
</evidence>
<feature type="domain" description="Ku70/Ku80 N-terminal alpha/beta" evidence="15">
    <location>
        <begin position="36"/>
        <end position="181"/>
    </location>
</feature>
<feature type="region of interest" description="Disordered" evidence="13">
    <location>
        <begin position="483"/>
        <end position="506"/>
    </location>
</feature>
<evidence type="ECO:0000256" key="6">
    <source>
        <dbReference type="ARBA" id="ARBA00022806"/>
    </source>
</evidence>
<protein>
    <submittedName>
        <fullName evidence="16">Uncharacterized protein</fullName>
    </submittedName>
</protein>
<dbReference type="EMBL" id="KZ987778">
    <property type="protein sequence ID" value="RKP14896.1"/>
    <property type="molecule type" value="Genomic_DNA"/>
</dbReference>
<dbReference type="InterPro" id="IPR006164">
    <property type="entry name" value="DNA_bd_Ku70/Ku80"/>
</dbReference>
<proteinExistence type="predicted"/>
<dbReference type="GO" id="GO:0042162">
    <property type="term" value="F:telomeric DNA binding"/>
    <property type="evidence" value="ECO:0007669"/>
    <property type="project" value="TreeGrafter"/>
</dbReference>
<keyword evidence="17" id="KW-1185">Reference proteome</keyword>
<dbReference type="SUPFAM" id="SSF100939">
    <property type="entry name" value="SPOC domain-like"/>
    <property type="match status" value="1"/>
</dbReference>
<dbReference type="InterPro" id="IPR027388">
    <property type="entry name" value="Ku70_bridge/pillars_dom_sf"/>
</dbReference>
<keyword evidence="8" id="KW-0158">Chromosome</keyword>
<comment type="subcellular location">
    <subcellularLocation>
        <location evidence="2">Chromosome</location>
        <location evidence="2">Telomere</location>
    </subcellularLocation>
    <subcellularLocation>
        <location evidence="1">Nucleus</location>
    </subcellularLocation>
</comment>
<keyword evidence="6" id="KW-0347">Helicase</keyword>
<dbReference type="GO" id="GO:0006303">
    <property type="term" value="P:double-strand break repair via nonhomologous end joining"/>
    <property type="evidence" value="ECO:0007669"/>
    <property type="project" value="InterPro"/>
</dbReference>
<evidence type="ECO:0000259" key="14">
    <source>
        <dbReference type="Pfam" id="PF02735"/>
    </source>
</evidence>
<keyword evidence="12" id="KW-0539">Nucleus</keyword>
<dbReference type="GO" id="GO:0016787">
    <property type="term" value="F:hydrolase activity"/>
    <property type="evidence" value="ECO:0007669"/>
    <property type="project" value="UniProtKB-KW"/>
</dbReference>
<evidence type="ECO:0000256" key="5">
    <source>
        <dbReference type="ARBA" id="ARBA00022801"/>
    </source>
</evidence>
<evidence type="ECO:0000256" key="2">
    <source>
        <dbReference type="ARBA" id="ARBA00004574"/>
    </source>
</evidence>
<evidence type="ECO:0000256" key="4">
    <source>
        <dbReference type="ARBA" id="ARBA00022763"/>
    </source>
</evidence>
<evidence type="ECO:0000256" key="13">
    <source>
        <dbReference type="SAM" id="MobiDB-lite"/>
    </source>
</evidence>
<name>A0A4P9Y705_9FUNG</name>
<dbReference type="GO" id="GO:0006310">
    <property type="term" value="P:DNA recombination"/>
    <property type="evidence" value="ECO:0007669"/>
    <property type="project" value="UniProtKB-KW"/>
</dbReference>
<keyword evidence="4" id="KW-0227">DNA damage</keyword>
<dbReference type="Pfam" id="PF02735">
    <property type="entry name" value="Ku"/>
    <property type="match status" value="1"/>
</dbReference>
<dbReference type="GO" id="GO:0000781">
    <property type="term" value="C:chromosome, telomeric region"/>
    <property type="evidence" value="ECO:0007669"/>
    <property type="project" value="UniProtKB-SubCell"/>
</dbReference>
<dbReference type="AlphaFoldDB" id="A0A4P9Y705"/>
<feature type="domain" description="Ku" evidence="14">
    <location>
        <begin position="333"/>
        <end position="455"/>
    </location>
</feature>
<sequence length="721" mass="81436">MALPRFPRVVEACSSPDASCSMLQETVLVPRGQEMVETSSLQLALDAVMAVAQDQAYSHHAQALGVLLYNTRECRNEFDLPYIYELVSLRQCTMSILAELSTILTGIAPNIPIYPSSPQGRDRRRWETSFGWQNAFFRDGELWWLRPTEGKRIILITDQKIPHPHGSDLHNQVMIRTREVAKDWAFINTHVLWSKEEEKKHSEEGEDEEEEEETEETIGHKMYTFMVGEESSRFPGSRVSVSVHGQGAKRLEDMAEYIRFRQRSPLATFRLPLQLSSSYTVGVSGYMEYAPTDMPKTQTMWVNSRRAGRPMAYPVKPRLSIFTQNPKALIQDEVEEEERVKVPEKDVALIFRYKLSDGTTDMGSEEREALQKYNADKIILIRWMDKKGVHPQNHILPPIFLRGDELALSGSREMLRVLIDTLLDMSLVGVVKYPSIPHCTPRLGLIVPQSRRKDGLEKEGMLGRILVDFTSFPFPTWMKLQTRTSSGVTGEEGTSPQKENVGAERASQVERSLLRSIIHRHTQSNEYNPIMDDISDTKKALGRLFDVLMKKESPFPEEQVNEDEVMGEPTNAPGLAETIGLDDEEVKVDSSLGMNDDASYSSAVTSWSTRKRAYVIEDDDGENENSEGKKKKRALVGESGVTKRKGYCARGTLGICEGNNKQGKDGDGCKRGKMKRHTRPIGESLEGRSRTGVWRSFWSKGEMDGGEGGILDKGFKITEFP</sequence>
<evidence type="ECO:0000313" key="17">
    <source>
        <dbReference type="Proteomes" id="UP000267251"/>
    </source>
</evidence>